<dbReference type="InterPro" id="IPR019257">
    <property type="entry name" value="MeTrfase_dom"/>
</dbReference>
<organism evidence="4 5">
    <name type="scientific">Belliella filtrata</name>
    <dbReference type="NCBI Taxonomy" id="2923435"/>
    <lineage>
        <taxon>Bacteria</taxon>
        <taxon>Pseudomonadati</taxon>
        <taxon>Bacteroidota</taxon>
        <taxon>Cytophagia</taxon>
        <taxon>Cytophagales</taxon>
        <taxon>Cyclobacteriaceae</taxon>
        <taxon>Belliella</taxon>
    </lineage>
</organism>
<evidence type="ECO:0000259" key="3">
    <source>
        <dbReference type="Pfam" id="PF10017"/>
    </source>
</evidence>
<protein>
    <submittedName>
        <fullName evidence="4">L-histidine N(Alpha)-methyltransferase</fullName>
        <ecNumber evidence="4">2.1.1.44</ecNumber>
    </submittedName>
</protein>
<dbReference type="EMBL" id="JAKZGP010000041">
    <property type="protein sequence ID" value="MCH7410603.1"/>
    <property type="molecule type" value="Genomic_DNA"/>
</dbReference>
<dbReference type="InterPro" id="IPR051128">
    <property type="entry name" value="EgtD_Methyltrsf_superfamily"/>
</dbReference>
<reference evidence="4" key="1">
    <citation type="submission" date="2022-03" db="EMBL/GenBank/DDBJ databases">
        <title>De novo assembled genomes of Belliella spp. (Cyclobacteriaceae) strains.</title>
        <authorList>
            <person name="Szabo A."/>
            <person name="Korponai K."/>
            <person name="Felfoldi T."/>
        </authorList>
    </citation>
    <scope>NUCLEOTIDE SEQUENCE</scope>
    <source>
        <strain evidence="4">DSM 111904</strain>
    </source>
</reference>
<name>A0ABS9V3Q4_9BACT</name>
<keyword evidence="5" id="KW-1185">Reference proteome</keyword>
<dbReference type="SUPFAM" id="SSF53335">
    <property type="entry name" value="S-adenosyl-L-methionine-dependent methyltransferases"/>
    <property type="match status" value="1"/>
</dbReference>
<dbReference type="InterPro" id="IPR035094">
    <property type="entry name" value="EgtD"/>
</dbReference>
<comment type="caution">
    <text evidence="4">The sequence shown here is derived from an EMBL/GenBank/DDBJ whole genome shotgun (WGS) entry which is preliminary data.</text>
</comment>
<dbReference type="Pfam" id="PF10017">
    <property type="entry name" value="Methyltransf_33"/>
    <property type="match status" value="1"/>
</dbReference>
<gene>
    <name evidence="4" type="primary">egtD</name>
    <name evidence="4" type="ORF">MM239_14440</name>
</gene>
<dbReference type="InterPro" id="IPR029063">
    <property type="entry name" value="SAM-dependent_MTases_sf"/>
</dbReference>
<dbReference type="PIRSF" id="PIRSF018005">
    <property type="entry name" value="UCP018005"/>
    <property type="match status" value="1"/>
</dbReference>
<dbReference type="NCBIfam" id="TIGR03438">
    <property type="entry name" value="egtD_ergothio"/>
    <property type="match status" value="1"/>
</dbReference>
<dbReference type="PANTHER" id="PTHR43397">
    <property type="entry name" value="ERGOTHIONEINE BIOSYNTHESIS PROTEIN 1"/>
    <property type="match status" value="1"/>
</dbReference>
<dbReference type="Proteomes" id="UP001165489">
    <property type="component" value="Unassembled WGS sequence"/>
</dbReference>
<evidence type="ECO:0000313" key="5">
    <source>
        <dbReference type="Proteomes" id="UP001165489"/>
    </source>
</evidence>
<evidence type="ECO:0000256" key="2">
    <source>
        <dbReference type="ARBA" id="ARBA00022679"/>
    </source>
</evidence>
<proteinExistence type="predicted"/>
<dbReference type="Gene3D" id="3.40.50.150">
    <property type="entry name" value="Vaccinia Virus protein VP39"/>
    <property type="match status" value="1"/>
</dbReference>
<sequence length="308" mass="35511">MNNFLQDVTESLAKSHKSIPSKYFYDEKGSRIFQEIMTLEAYYLPRCEMEILEQSAAAILSHFNDQNMDFIDLGAGDGSKMISFLRQVHHKLNAPSYIPMDISPEILKVNQNLIQNAIPNLDILAIPGDYFVSTHQIKQRPNPMVVMYMGSNIGNFRLEEAVEFLRFINDFLNKGDFLLMGVDLKKDPSTIQAAYNDKEGVTKKFNLNLLERINRELGANFNLDLFDHYGTYNPSSGEAQSYLISLEEQLISIAEKKYHFEKFETIHTEISRKFSLVELNDMGHESGFTWNKHFLDSKAFFSLSLFRK</sequence>
<dbReference type="EC" id="2.1.1.44" evidence="4"/>
<accession>A0ABS9V3Q4</accession>
<dbReference type="GO" id="GO:0052706">
    <property type="term" value="F:L-histidine N(alpha)-methyltransferase activity"/>
    <property type="evidence" value="ECO:0007669"/>
    <property type="project" value="UniProtKB-EC"/>
</dbReference>
<dbReference type="PANTHER" id="PTHR43397:SF1">
    <property type="entry name" value="ERGOTHIONEINE BIOSYNTHESIS PROTEIN 1"/>
    <property type="match status" value="1"/>
</dbReference>
<feature type="domain" description="Histidine-specific methyltransferase SAM-dependent" evidence="3">
    <location>
        <begin position="5"/>
        <end position="307"/>
    </location>
</feature>
<keyword evidence="2 4" id="KW-0808">Transferase</keyword>
<dbReference type="RefSeq" id="WP_241348963.1">
    <property type="nucleotide sequence ID" value="NZ_JAKZGP010000041.1"/>
</dbReference>
<keyword evidence="1 4" id="KW-0489">Methyltransferase</keyword>
<dbReference type="InterPro" id="IPR017804">
    <property type="entry name" value="MeTrfase_EgtD-like"/>
</dbReference>
<evidence type="ECO:0000256" key="1">
    <source>
        <dbReference type="ARBA" id="ARBA00022603"/>
    </source>
</evidence>
<evidence type="ECO:0000313" key="4">
    <source>
        <dbReference type="EMBL" id="MCH7410603.1"/>
    </source>
</evidence>
<dbReference type="GO" id="GO:0032259">
    <property type="term" value="P:methylation"/>
    <property type="evidence" value="ECO:0007669"/>
    <property type="project" value="UniProtKB-KW"/>
</dbReference>